<evidence type="ECO:0000256" key="5">
    <source>
        <dbReference type="ARBA" id="ARBA00022692"/>
    </source>
</evidence>
<dbReference type="PANTHER" id="PTHR30269:SF0">
    <property type="entry name" value="MEMBRANE TRANSPORTER PROTEIN YFCA-RELATED"/>
    <property type="match status" value="1"/>
</dbReference>
<dbReference type="Pfam" id="PF01925">
    <property type="entry name" value="TauE"/>
    <property type="match status" value="1"/>
</dbReference>
<feature type="transmembrane region" description="Helical" evidence="8">
    <location>
        <begin position="190"/>
        <end position="220"/>
    </location>
</feature>
<evidence type="ECO:0000313" key="10">
    <source>
        <dbReference type="Proteomes" id="UP000198407"/>
    </source>
</evidence>
<dbReference type="InterPro" id="IPR052017">
    <property type="entry name" value="TSUP"/>
</dbReference>
<accession>A0A239EEF2</accession>
<gene>
    <name evidence="9" type="ORF">SAMN05444352_107238</name>
</gene>
<dbReference type="STRING" id="1215104.GCA_000730585_03498"/>
<proteinExistence type="inferred from homology"/>
<feature type="transmembrane region" description="Helical" evidence="8">
    <location>
        <begin position="232"/>
        <end position="250"/>
    </location>
</feature>
<dbReference type="GO" id="GO:0005886">
    <property type="term" value="C:plasma membrane"/>
    <property type="evidence" value="ECO:0007669"/>
    <property type="project" value="UniProtKB-SubCell"/>
</dbReference>
<evidence type="ECO:0000256" key="3">
    <source>
        <dbReference type="ARBA" id="ARBA00022448"/>
    </source>
</evidence>
<feature type="transmembrane region" description="Helical" evidence="8">
    <location>
        <begin position="79"/>
        <end position="97"/>
    </location>
</feature>
<dbReference type="RefSeq" id="WP_042123577.1">
    <property type="nucleotide sequence ID" value="NZ_FZOL01000007.1"/>
</dbReference>
<evidence type="ECO:0000256" key="2">
    <source>
        <dbReference type="ARBA" id="ARBA00009142"/>
    </source>
</evidence>
<feature type="transmembrane region" description="Helical" evidence="8">
    <location>
        <begin position="132"/>
        <end position="150"/>
    </location>
</feature>
<evidence type="ECO:0000256" key="8">
    <source>
        <dbReference type="RuleBase" id="RU363041"/>
    </source>
</evidence>
<comment type="subcellular location">
    <subcellularLocation>
        <location evidence="1 8">Cell membrane</location>
        <topology evidence="1 8">Multi-pass membrane protein</topology>
    </subcellularLocation>
</comment>
<organism evidence="9 10">
    <name type="scientific">Pseudomonas japonica</name>
    <dbReference type="NCBI Taxonomy" id="256466"/>
    <lineage>
        <taxon>Bacteria</taxon>
        <taxon>Pseudomonadati</taxon>
        <taxon>Pseudomonadota</taxon>
        <taxon>Gammaproteobacteria</taxon>
        <taxon>Pseudomonadales</taxon>
        <taxon>Pseudomonadaceae</taxon>
        <taxon>Pseudomonas</taxon>
    </lineage>
</organism>
<dbReference type="AlphaFoldDB" id="A0A239EEF2"/>
<evidence type="ECO:0000256" key="7">
    <source>
        <dbReference type="ARBA" id="ARBA00023136"/>
    </source>
</evidence>
<evidence type="ECO:0000256" key="6">
    <source>
        <dbReference type="ARBA" id="ARBA00022989"/>
    </source>
</evidence>
<feature type="transmembrane region" description="Helical" evidence="8">
    <location>
        <begin position="156"/>
        <end position="178"/>
    </location>
</feature>
<keyword evidence="10" id="KW-1185">Reference proteome</keyword>
<dbReference type="PANTHER" id="PTHR30269">
    <property type="entry name" value="TRANSMEMBRANE PROTEIN YFCA"/>
    <property type="match status" value="1"/>
</dbReference>
<dbReference type="OrthoDB" id="554695at2"/>
<evidence type="ECO:0000313" key="9">
    <source>
        <dbReference type="EMBL" id="SNS43026.1"/>
    </source>
</evidence>
<keyword evidence="4 8" id="KW-1003">Cell membrane</keyword>
<evidence type="ECO:0000256" key="1">
    <source>
        <dbReference type="ARBA" id="ARBA00004651"/>
    </source>
</evidence>
<reference evidence="10" key="1">
    <citation type="submission" date="2017-06" db="EMBL/GenBank/DDBJ databases">
        <authorList>
            <person name="Varghese N."/>
            <person name="Submissions S."/>
        </authorList>
    </citation>
    <scope>NUCLEOTIDE SEQUENCE [LARGE SCALE GENOMIC DNA]</scope>
    <source>
        <strain evidence="10">DSM 22348</strain>
    </source>
</reference>
<sequence>MLEVDSTLLLALASIALLAGFFDAIAGGGGLITLPVLLVAGIDPLAALATNKFQATSATLSASCAFARRGMLDWRKGRGMALMAFVGGALGALSVSLIPRDLLQAGVPVLLVLVAGYFAFSPNPDDQRLRKPRLSTGLFCLLVAPLIGFYDGVFGPGVGSFFMLAFMLLLGQGMLRAVGNSKLLNAACNLGALMVFASTGTILWPLALAMAVCAMLGAQLGARCAVYFGPRLIRPLVVCVCCMMALNLLLDAGNPLLEWVAQDWP</sequence>
<feature type="transmembrane region" description="Helical" evidence="8">
    <location>
        <begin position="103"/>
        <end position="120"/>
    </location>
</feature>
<keyword evidence="5 8" id="KW-0812">Transmembrane</keyword>
<keyword evidence="7 8" id="KW-0472">Membrane</keyword>
<dbReference type="Proteomes" id="UP000198407">
    <property type="component" value="Unassembled WGS sequence"/>
</dbReference>
<keyword evidence="3" id="KW-0813">Transport</keyword>
<dbReference type="InterPro" id="IPR002781">
    <property type="entry name" value="TM_pro_TauE-like"/>
</dbReference>
<comment type="similarity">
    <text evidence="2 8">Belongs to the 4-toluene sulfonate uptake permease (TSUP) (TC 2.A.102) family.</text>
</comment>
<protein>
    <recommendedName>
        <fullName evidence="8">Probable membrane transporter protein</fullName>
    </recommendedName>
</protein>
<evidence type="ECO:0000256" key="4">
    <source>
        <dbReference type="ARBA" id="ARBA00022475"/>
    </source>
</evidence>
<dbReference type="EMBL" id="FZOL01000007">
    <property type="protein sequence ID" value="SNS43026.1"/>
    <property type="molecule type" value="Genomic_DNA"/>
</dbReference>
<name>A0A239EEF2_9PSED</name>
<keyword evidence="6 8" id="KW-1133">Transmembrane helix</keyword>